<protein>
    <submittedName>
        <fullName evidence="11">ABC transporter permease subunit</fullName>
    </submittedName>
</protein>
<dbReference type="Gene3D" id="1.10.3720.10">
    <property type="entry name" value="MetI-like"/>
    <property type="match status" value="1"/>
</dbReference>
<dbReference type="GO" id="GO:0022857">
    <property type="term" value="F:transmembrane transporter activity"/>
    <property type="evidence" value="ECO:0007669"/>
    <property type="project" value="InterPro"/>
</dbReference>
<dbReference type="InterPro" id="IPR035906">
    <property type="entry name" value="MetI-like_sf"/>
</dbReference>
<sequence>MKPLRRPLSGLLAVLSLFFGMPPAGWAQGDPSAAPSANATLKIGSKRFTESYVLGEILTQTAATAGPARHLAGLGNTAIVFAALRAGSIDLYPDYTGTVAAELLKLPATATLAQINAALAPLGLGAAVPFGFQNTYAIAVRGEGATGGMAGAGDKSAHAAAAGGEAGSGRMGGKSAQASAAPASLRTLSDLAQAPALRLGLSHEFLGRADGWPMLASRYGLPQQPVGLDHGIAYEALAAGQVDAIDIYSTDAKIRAYRLRVLDDDRRVFPRYDAIVLYRLDVPRRHPAAWRAIAGLEGRIDGERMIAMNAQAELDGASFASVARGFLQGDGTAADKRAGLLGALLGPDTWRLTRQHLALVAGAVGAAVVVGVPLGVVAARRRRLGQVVLAIAGMLQTVPSLALLAGLIPLLGRIGLWPAMVALFLYALLPIVRNTCTGLQQVPAGLSDAGRALGLTARQRLRHVELPLALPVILAGIKTAVVISVGTATVAAFVGAGGYGERIATGLALNDDTLLLAGAIPSALLALLAQGIFEGIERWLLFRGQRNAQK</sequence>
<evidence type="ECO:0000256" key="1">
    <source>
        <dbReference type="ARBA" id="ARBA00004651"/>
    </source>
</evidence>
<feature type="domain" description="ABC transmembrane type-1" evidence="10">
    <location>
        <begin position="353"/>
        <end position="533"/>
    </location>
</feature>
<evidence type="ECO:0000313" key="11">
    <source>
        <dbReference type="EMBL" id="KAA6125138.1"/>
    </source>
</evidence>
<dbReference type="Pfam" id="PF00528">
    <property type="entry name" value="BPD_transp_1"/>
    <property type="match status" value="1"/>
</dbReference>
<dbReference type="CDD" id="cd06261">
    <property type="entry name" value="TM_PBP2"/>
    <property type="match status" value="1"/>
</dbReference>
<dbReference type="PANTHER" id="PTHR30177:SF4">
    <property type="entry name" value="OSMOPROTECTANT IMPORT PERMEASE PROTEIN OSMW"/>
    <property type="match status" value="1"/>
</dbReference>
<comment type="similarity">
    <text evidence="7">In the N-terminal section; belongs to the binding-protein-dependent transport system permease family.</text>
</comment>
<evidence type="ECO:0000313" key="12">
    <source>
        <dbReference type="Proteomes" id="UP000324324"/>
    </source>
</evidence>
<reference evidence="11 12" key="1">
    <citation type="submission" date="2019-09" db="EMBL/GenBank/DDBJ databases">
        <title>Isolation of a novel species in the genus Cupriavidus from patients with sepsis using whole genome sequencing.</title>
        <authorList>
            <person name="Kweon O.J."/>
            <person name="Lee M.-K."/>
        </authorList>
    </citation>
    <scope>NUCLEOTIDE SEQUENCE [LARGE SCALE GENOMIC DNA]</scope>
    <source>
        <strain evidence="11 12">MKL-01</strain>
    </source>
</reference>
<dbReference type="InterPro" id="IPR051204">
    <property type="entry name" value="ABC_transp_perm/SBD"/>
</dbReference>
<evidence type="ECO:0000256" key="5">
    <source>
        <dbReference type="ARBA" id="ARBA00023136"/>
    </source>
</evidence>
<comment type="caution">
    <text evidence="11">The sequence shown here is derived from an EMBL/GenBank/DDBJ whole genome shotgun (WGS) entry which is preliminary data.</text>
</comment>
<dbReference type="InterPro" id="IPR007210">
    <property type="entry name" value="ABC_Gly_betaine_transp_sub-bd"/>
</dbReference>
<keyword evidence="9" id="KW-0732">Signal</keyword>
<dbReference type="PROSITE" id="PS50928">
    <property type="entry name" value="ABC_TM1"/>
    <property type="match status" value="1"/>
</dbReference>
<keyword evidence="4 8" id="KW-1133">Transmembrane helix</keyword>
<evidence type="ECO:0000256" key="2">
    <source>
        <dbReference type="ARBA" id="ARBA00022448"/>
    </source>
</evidence>
<comment type="subcellular location">
    <subcellularLocation>
        <location evidence="1 8">Cell membrane</location>
        <topology evidence="1 8">Multi-pass membrane protein</topology>
    </subcellularLocation>
</comment>
<dbReference type="Proteomes" id="UP000324324">
    <property type="component" value="Unassembled WGS sequence"/>
</dbReference>
<gene>
    <name evidence="11" type="ORF">F1599_10040</name>
</gene>
<evidence type="ECO:0000256" key="6">
    <source>
        <dbReference type="ARBA" id="ARBA00035642"/>
    </source>
</evidence>
<evidence type="ECO:0000259" key="10">
    <source>
        <dbReference type="PROSITE" id="PS50928"/>
    </source>
</evidence>
<feature type="transmembrane region" description="Helical" evidence="8">
    <location>
        <begin position="514"/>
        <end position="533"/>
    </location>
</feature>
<proteinExistence type="inferred from homology"/>
<keyword evidence="2 8" id="KW-0813">Transport</keyword>
<feature type="transmembrane region" description="Helical" evidence="8">
    <location>
        <begin position="414"/>
        <end position="432"/>
    </location>
</feature>
<dbReference type="Gene3D" id="3.40.190.10">
    <property type="entry name" value="Periplasmic binding protein-like II"/>
    <property type="match status" value="2"/>
</dbReference>
<dbReference type="SUPFAM" id="SSF161098">
    <property type="entry name" value="MetI-like"/>
    <property type="match status" value="1"/>
</dbReference>
<accession>A0A5M8AMX0</accession>
<evidence type="ECO:0000256" key="9">
    <source>
        <dbReference type="SAM" id="SignalP"/>
    </source>
</evidence>
<name>A0A5M8AMX0_9BURK</name>
<dbReference type="EMBL" id="VWRN01000030">
    <property type="protein sequence ID" value="KAA6125138.1"/>
    <property type="molecule type" value="Genomic_DNA"/>
</dbReference>
<evidence type="ECO:0000256" key="7">
    <source>
        <dbReference type="ARBA" id="ARBA00035652"/>
    </source>
</evidence>
<evidence type="ECO:0000256" key="8">
    <source>
        <dbReference type="RuleBase" id="RU363032"/>
    </source>
</evidence>
<feature type="signal peptide" evidence="9">
    <location>
        <begin position="1"/>
        <end position="27"/>
    </location>
</feature>
<feature type="transmembrane region" description="Helical" evidence="8">
    <location>
        <begin position="357"/>
        <end position="380"/>
    </location>
</feature>
<dbReference type="FunFam" id="1.10.3720.10:FF:000001">
    <property type="entry name" value="Glycine betaine ABC transporter, permease"/>
    <property type="match status" value="1"/>
</dbReference>
<dbReference type="AlphaFoldDB" id="A0A5M8AMX0"/>
<keyword evidence="3 8" id="KW-0812">Transmembrane</keyword>
<dbReference type="PANTHER" id="PTHR30177">
    <property type="entry name" value="GLYCINE BETAINE/L-PROLINE TRANSPORT SYSTEM PERMEASE PROTEIN PROW"/>
    <property type="match status" value="1"/>
</dbReference>
<dbReference type="SUPFAM" id="SSF53850">
    <property type="entry name" value="Periplasmic binding protein-like II"/>
    <property type="match status" value="2"/>
</dbReference>
<dbReference type="InterPro" id="IPR000515">
    <property type="entry name" value="MetI-like"/>
</dbReference>
<organism evidence="11 12">
    <name type="scientific">Cupriavidus cauae</name>
    <dbReference type="NCBI Taxonomy" id="2608999"/>
    <lineage>
        <taxon>Bacteria</taxon>
        <taxon>Pseudomonadati</taxon>
        <taxon>Pseudomonadota</taxon>
        <taxon>Betaproteobacteria</taxon>
        <taxon>Burkholderiales</taxon>
        <taxon>Burkholderiaceae</taxon>
        <taxon>Cupriavidus</taxon>
    </lineage>
</organism>
<comment type="similarity">
    <text evidence="6">In the C-terminal section; belongs to the OsmX family.</text>
</comment>
<dbReference type="Gene3D" id="3.40.190.120">
    <property type="entry name" value="Osmoprotection protein (prox), domain 2"/>
    <property type="match status" value="1"/>
</dbReference>
<feature type="transmembrane region" description="Helical" evidence="8">
    <location>
        <begin position="387"/>
        <end position="408"/>
    </location>
</feature>
<keyword evidence="5 8" id="KW-0472">Membrane</keyword>
<feature type="chain" id="PRO_5024346354" evidence="9">
    <location>
        <begin position="28"/>
        <end position="550"/>
    </location>
</feature>
<feature type="transmembrane region" description="Helical" evidence="8">
    <location>
        <begin position="468"/>
        <end position="494"/>
    </location>
</feature>
<dbReference type="GO" id="GO:0031460">
    <property type="term" value="P:glycine betaine transport"/>
    <property type="evidence" value="ECO:0007669"/>
    <property type="project" value="UniProtKB-ARBA"/>
</dbReference>
<evidence type="ECO:0000256" key="4">
    <source>
        <dbReference type="ARBA" id="ARBA00022989"/>
    </source>
</evidence>
<dbReference type="Pfam" id="PF04069">
    <property type="entry name" value="OpuAC"/>
    <property type="match status" value="1"/>
</dbReference>
<keyword evidence="12" id="KW-1185">Reference proteome</keyword>
<dbReference type="GO" id="GO:0043190">
    <property type="term" value="C:ATP-binding cassette (ABC) transporter complex"/>
    <property type="evidence" value="ECO:0007669"/>
    <property type="project" value="InterPro"/>
</dbReference>
<comment type="similarity">
    <text evidence="8">Belongs to the binding-protein-dependent transport system permease family.</text>
</comment>
<evidence type="ECO:0000256" key="3">
    <source>
        <dbReference type="ARBA" id="ARBA00022692"/>
    </source>
</evidence>